<proteinExistence type="predicted"/>
<keyword evidence="4" id="KW-0670">Pyruvate</keyword>
<dbReference type="GO" id="GO:0019752">
    <property type="term" value="P:carboxylic acid metabolic process"/>
    <property type="evidence" value="ECO:0007669"/>
    <property type="project" value="UniProtKB-ARBA"/>
</dbReference>
<evidence type="ECO:0000313" key="5">
    <source>
        <dbReference type="Proteomes" id="UP000184603"/>
    </source>
</evidence>
<feature type="domain" description="Pyruvate flavodoxin/ferredoxin oxidoreductase pyrimidine binding" evidence="2">
    <location>
        <begin position="15"/>
        <end position="231"/>
    </location>
</feature>
<dbReference type="InterPro" id="IPR002880">
    <property type="entry name" value="Pyrv_Fd/Flavodoxin_OxRdtase_N"/>
</dbReference>
<dbReference type="PANTHER" id="PTHR32154">
    <property type="entry name" value="PYRUVATE-FLAVODOXIN OXIDOREDUCTASE-RELATED"/>
    <property type="match status" value="1"/>
</dbReference>
<keyword evidence="5" id="KW-1185">Reference proteome</keyword>
<dbReference type="CDD" id="cd07034">
    <property type="entry name" value="TPP_PYR_PFOR_IOR-alpha_like"/>
    <property type="match status" value="1"/>
</dbReference>
<dbReference type="Gene3D" id="3.40.50.920">
    <property type="match status" value="1"/>
</dbReference>
<keyword evidence="1" id="KW-0560">Oxidoreductase</keyword>
<dbReference type="RefSeq" id="WP_073613467.1">
    <property type="nucleotide sequence ID" value="NZ_FRFE01000009.1"/>
</dbReference>
<dbReference type="GO" id="GO:0016903">
    <property type="term" value="F:oxidoreductase activity, acting on the aldehyde or oxo group of donors"/>
    <property type="evidence" value="ECO:0007669"/>
    <property type="project" value="UniProtKB-ARBA"/>
</dbReference>
<dbReference type="SUPFAM" id="SSF52922">
    <property type="entry name" value="TK C-terminal domain-like"/>
    <property type="match status" value="1"/>
</dbReference>
<feature type="domain" description="Pyruvate:ferredoxin oxidoreductase core" evidence="3">
    <location>
        <begin position="261"/>
        <end position="363"/>
    </location>
</feature>
<dbReference type="InterPro" id="IPR029061">
    <property type="entry name" value="THDP-binding"/>
</dbReference>
<dbReference type="InterPro" id="IPR050722">
    <property type="entry name" value="Pyruvate:ferred/Flavod_OxRd"/>
</dbReference>
<evidence type="ECO:0000313" key="4">
    <source>
        <dbReference type="EMBL" id="SHO48166.1"/>
    </source>
</evidence>
<reference evidence="4 5" key="1">
    <citation type="submission" date="2016-12" db="EMBL/GenBank/DDBJ databases">
        <authorList>
            <person name="Song W.-J."/>
            <person name="Kurnit D.M."/>
        </authorList>
    </citation>
    <scope>NUCLEOTIDE SEQUENCE [LARGE SCALE GENOMIC DNA]</scope>
    <source>
        <strain evidence="4 5">DSM 18488</strain>
    </source>
</reference>
<evidence type="ECO:0000256" key="1">
    <source>
        <dbReference type="ARBA" id="ARBA00023002"/>
    </source>
</evidence>
<evidence type="ECO:0000259" key="3">
    <source>
        <dbReference type="Pfam" id="PF17147"/>
    </source>
</evidence>
<organism evidence="4 5">
    <name type="scientific">Desulfopila aestuarii DSM 18488</name>
    <dbReference type="NCBI Taxonomy" id="1121416"/>
    <lineage>
        <taxon>Bacteria</taxon>
        <taxon>Pseudomonadati</taxon>
        <taxon>Thermodesulfobacteriota</taxon>
        <taxon>Desulfobulbia</taxon>
        <taxon>Desulfobulbales</taxon>
        <taxon>Desulfocapsaceae</taxon>
        <taxon>Desulfopila</taxon>
    </lineage>
</organism>
<evidence type="ECO:0000259" key="2">
    <source>
        <dbReference type="Pfam" id="PF01855"/>
    </source>
</evidence>
<accession>A0A1M7Y6M6</accession>
<dbReference type="Pfam" id="PF01855">
    <property type="entry name" value="POR_N"/>
    <property type="match status" value="1"/>
</dbReference>
<dbReference type="Pfam" id="PF17147">
    <property type="entry name" value="PFOR_II"/>
    <property type="match status" value="1"/>
</dbReference>
<dbReference type="EMBL" id="FRFE01000009">
    <property type="protein sequence ID" value="SHO48166.1"/>
    <property type="molecule type" value="Genomic_DNA"/>
</dbReference>
<dbReference type="SUPFAM" id="SSF52518">
    <property type="entry name" value="Thiamin diphosphate-binding fold (THDP-binding)"/>
    <property type="match status" value="1"/>
</dbReference>
<dbReference type="STRING" id="1121416.SAMN02745220_02167"/>
<name>A0A1M7Y6M6_9BACT</name>
<dbReference type="Gene3D" id="3.40.50.970">
    <property type="match status" value="1"/>
</dbReference>
<dbReference type="InterPro" id="IPR033412">
    <property type="entry name" value="PFOR_II"/>
</dbReference>
<sequence length="400" mass="43794">MKKVMLEGNFAAAEAMRLARIGVVSAYPITPQSPIAEVLSEYTGDGRLDAKYIRVESEHTAMSVAIGAQLTGVRTGTATSSVGLALMFEMLGVAAGLRLPIVMPVVNRALVSPWSLWCDHQDSMAARDTGWMQLYAEDCQDVLDLCLIAYRAAENGDVLVPTMVCMDGFFLSHMSQAVYVPSQQDVDDFLPPYQAKNLKLDIADPMFVNNLIPPTEFMEMRYQQHTGFSNALPVLNTAMKEFETQFGRSHSPIEPYCCDDAEAILISLGSMSGSVKEMVDQYRAQGKKVGNLKIVSFRPFPEEDLVAAIPRGARVGVLDRSMSMGAPAGPVCNDVRSAISNQGLNVRIQGFVVGLGGRDVRPVAITSAFDRLLAGQYDKDVQWLDMSDNAMTLRQYREAI</sequence>
<dbReference type="InterPro" id="IPR009014">
    <property type="entry name" value="Transketo_C/PFOR_II"/>
</dbReference>
<dbReference type="AlphaFoldDB" id="A0A1M7Y6M6"/>
<dbReference type="PANTHER" id="PTHR32154:SF0">
    <property type="entry name" value="PYRUVATE-FLAVODOXIN OXIDOREDUCTASE-RELATED"/>
    <property type="match status" value="1"/>
</dbReference>
<protein>
    <submittedName>
        <fullName evidence="4">Pyruvate ferredoxin oxidoreductase, alpha subunit</fullName>
    </submittedName>
</protein>
<dbReference type="FunFam" id="3.40.50.920:FF:000010">
    <property type="entry name" value="Pyruvate ferredoxin oxidoreductase, alpha subunit"/>
    <property type="match status" value="1"/>
</dbReference>
<gene>
    <name evidence="4" type="ORF">SAMN02745220_02167</name>
</gene>
<dbReference type="OrthoDB" id="9794954at2"/>
<dbReference type="GO" id="GO:0006979">
    <property type="term" value="P:response to oxidative stress"/>
    <property type="evidence" value="ECO:0007669"/>
    <property type="project" value="TreeGrafter"/>
</dbReference>
<dbReference type="Proteomes" id="UP000184603">
    <property type="component" value="Unassembled WGS sequence"/>
</dbReference>
<dbReference type="FunFam" id="3.40.50.970:FF:000012">
    <property type="entry name" value="Pyruvate:ferredoxin (Flavodoxin) oxidoreductase"/>
    <property type="match status" value="1"/>
</dbReference>